<comment type="caution">
    <text evidence="2">The sequence shown here is derived from an EMBL/GenBank/DDBJ whole genome shotgun (WGS) entry which is preliminary data.</text>
</comment>
<dbReference type="EMBL" id="DTPE01000190">
    <property type="protein sequence ID" value="HGE75407.1"/>
    <property type="molecule type" value="Genomic_DNA"/>
</dbReference>
<reference evidence="2" key="1">
    <citation type="journal article" date="2020" name="mSystems">
        <title>Genome- and Community-Level Interaction Insights into Carbon Utilization and Element Cycling Functions of Hydrothermarchaeota in Hydrothermal Sediment.</title>
        <authorList>
            <person name="Zhou Z."/>
            <person name="Liu Y."/>
            <person name="Xu W."/>
            <person name="Pan J."/>
            <person name="Luo Z.H."/>
            <person name="Li M."/>
        </authorList>
    </citation>
    <scope>NUCLEOTIDE SEQUENCE [LARGE SCALE GENOMIC DNA]</scope>
    <source>
        <strain evidence="2">SpSt-966</strain>
    </source>
</reference>
<keyword evidence="1" id="KW-0812">Transmembrane</keyword>
<proteinExistence type="predicted"/>
<dbReference type="Gene3D" id="3.40.630.190">
    <property type="entry name" value="LCP protein"/>
    <property type="match status" value="1"/>
</dbReference>
<evidence type="ECO:0008006" key="3">
    <source>
        <dbReference type="Google" id="ProtNLM"/>
    </source>
</evidence>
<evidence type="ECO:0000256" key="1">
    <source>
        <dbReference type="SAM" id="Phobius"/>
    </source>
</evidence>
<sequence length="333" mass="38068">MKHVVFLLAIILIGIGVLISSLTLYPFLEFGFSSIANEYPNSKVYILSVILDNSGMPSNFEIIGMDLTAQNLLVIKVPTNLEIDGGTISSVYQAMGIKEVEKRLEKKIKVRFTDYFVMTKSAFENYTGTSNYSMEDFLKVTEEKVKKINFLDLFSLFNSFSDSFKSSINLTKYIRISRFLETDPVIASINYPSGTLNDIEEQNFSIELENCVPIYNAFSIRPVIINCTDEPSTTFYQNNWNRWSKNAYNFSIIPDQFSLISGTSVVISISHANWKLLAIKKALSTIYPTRKFEFLNVSDQKTLSLYYMIDNWASSLRYYDIEKYDFVILLGSS</sequence>
<feature type="transmembrane region" description="Helical" evidence="1">
    <location>
        <begin position="6"/>
        <end position="28"/>
    </location>
</feature>
<dbReference type="AlphaFoldDB" id="A0A7V3VSR5"/>
<protein>
    <recommendedName>
        <fullName evidence="3">LytR family transcriptional regulator</fullName>
    </recommendedName>
</protein>
<keyword evidence="1" id="KW-1133">Transmembrane helix</keyword>
<gene>
    <name evidence="2" type="ORF">ENX73_04710</name>
</gene>
<evidence type="ECO:0000313" key="2">
    <source>
        <dbReference type="EMBL" id="HGE75407.1"/>
    </source>
</evidence>
<organism evidence="2">
    <name type="scientific">Mesoaciditoga lauensis</name>
    <dbReference type="NCBI Taxonomy" id="1495039"/>
    <lineage>
        <taxon>Bacteria</taxon>
        <taxon>Thermotogati</taxon>
        <taxon>Thermotogota</taxon>
        <taxon>Thermotogae</taxon>
        <taxon>Mesoaciditogales</taxon>
        <taxon>Mesoaciditogaceae</taxon>
        <taxon>Mesoaciditoga</taxon>
    </lineage>
</organism>
<keyword evidence="1" id="KW-0472">Membrane</keyword>
<name>A0A7V3VSR5_9BACT</name>
<accession>A0A7V3VSR5</accession>